<gene>
    <name evidence="2" type="ORF">AZH43_04670</name>
</gene>
<dbReference type="Pfam" id="PF11804">
    <property type="entry name" value="DUF3325"/>
    <property type="match status" value="1"/>
</dbReference>
<feature type="transmembrane region" description="Helical" evidence="1">
    <location>
        <begin position="39"/>
        <end position="57"/>
    </location>
</feature>
<feature type="transmembrane region" description="Helical" evidence="1">
    <location>
        <begin position="69"/>
        <end position="88"/>
    </location>
</feature>
<evidence type="ECO:0000256" key="1">
    <source>
        <dbReference type="SAM" id="Phobius"/>
    </source>
</evidence>
<dbReference type="OrthoDB" id="6710521at2"/>
<name>A0A151XX97_9GAMM</name>
<accession>A0A151XX97</accession>
<evidence type="ECO:0008006" key="4">
    <source>
        <dbReference type="Google" id="ProtNLM"/>
    </source>
</evidence>
<protein>
    <recommendedName>
        <fullName evidence="4">Iron uptake protein</fullName>
    </recommendedName>
</protein>
<keyword evidence="1" id="KW-1133">Transmembrane helix</keyword>
<keyword evidence="1" id="KW-0812">Transmembrane</keyword>
<dbReference type="EMBL" id="LUAW01000071">
    <property type="protein sequence ID" value="KYQ70451.1"/>
    <property type="molecule type" value="Genomic_DNA"/>
</dbReference>
<evidence type="ECO:0000313" key="2">
    <source>
        <dbReference type="EMBL" id="KYQ70451.1"/>
    </source>
</evidence>
<keyword evidence="1" id="KW-0472">Membrane</keyword>
<proteinExistence type="predicted"/>
<keyword evidence="3" id="KW-1185">Reference proteome</keyword>
<dbReference type="STRING" id="1806892.AZH43_04670"/>
<sequence>MMFFLIIWSLSSLGFFALACAMSKHQKQIFGHELDTAKARFAMAIGWVLLISALLICTLSGSISNMISYWLGALTFAALFIGLCLSYLEQRLKIAAAMTACIGAAAALFYLI</sequence>
<evidence type="ECO:0000313" key="3">
    <source>
        <dbReference type="Proteomes" id="UP000076276"/>
    </source>
</evidence>
<organism evidence="2 3">
    <name type="scientific">Acinetobacter pragensis</name>
    <dbReference type="NCBI Taxonomy" id="1806892"/>
    <lineage>
        <taxon>Bacteria</taxon>
        <taxon>Pseudomonadati</taxon>
        <taxon>Pseudomonadota</taxon>
        <taxon>Gammaproteobacteria</taxon>
        <taxon>Moraxellales</taxon>
        <taxon>Moraxellaceae</taxon>
        <taxon>Acinetobacter</taxon>
    </lineage>
</organism>
<dbReference type="Proteomes" id="UP000076276">
    <property type="component" value="Unassembled WGS sequence"/>
</dbReference>
<dbReference type="AlphaFoldDB" id="A0A151XX97"/>
<feature type="transmembrane region" description="Helical" evidence="1">
    <location>
        <begin position="94"/>
        <end position="111"/>
    </location>
</feature>
<comment type="caution">
    <text evidence="2">The sequence shown here is derived from an EMBL/GenBank/DDBJ whole genome shotgun (WGS) entry which is preliminary data.</text>
</comment>
<dbReference type="InterPro" id="IPR021762">
    <property type="entry name" value="DUF3325"/>
</dbReference>
<reference evidence="2 3" key="1">
    <citation type="submission" date="2016-03" db="EMBL/GenBank/DDBJ databases">
        <title>Acinetobacter genomospecies 28 strain ANC 4149.</title>
        <authorList>
            <person name="Radolfova-Krizova L."/>
            <person name="Nemec A."/>
        </authorList>
    </citation>
    <scope>NUCLEOTIDE SEQUENCE [LARGE SCALE GENOMIC DNA]</scope>
    <source>
        <strain evidence="2 3">ANC 4149</strain>
    </source>
</reference>
<dbReference type="RefSeq" id="WP_067672645.1">
    <property type="nucleotide sequence ID" value="NZ_CBCSIK010000002.1"/>
</dbReference>